<dbReference type="Proteomes" id="UP001151529">
    <property type="component" value="Chromosome 16"/>
</dbReference>
<reference evidence="2" key="1">
    <citation type="submission" date="2022-11" db="EMBL/GenBank/DDBJ databases">
        <authorList>
            <person name="Hyden B.L."/>
            <person name="Feng K."/>
            <person name="Yates T."/>
            <person name="Jawdy S."/>
            <person name="Smart L.B."/>
            <person name="Muchero W."/>
        </authorList>
    </citation>
    <scope>NUCLEOTIDE SEQUENCE</scope>
    <source>
        <tissue evidence="2">Shoot tip</tissue>
    </source>
</reference>
<gene>
    <name evidence="2" type="ORF">OIU85_001345</name>
</gene>
<evidence type="ECO:0000256" key="1">
    <source>
        <dbReference type="SAM" id="MobiDB-lite"/>
    </source>
</evidence>
<reference evidence="2" key="2">
    <citation type="journal article" date="2023" name="Int. J. Mol. Sci.">
        <title>De Novo Assembly and Annotation of 11 Diverse Shrub Willow (Salix) Genomes Reveals Novel Gene Organization in Sex-Linked Regions.</title>
        <authorList>
            <person name="Hyden B."/>
            <person name="Feng K."/>
            <person name="Yates T.B."/>
            <person name="Jawdy S."/>
            <person name="Cereghino C."/>
            <person name="Smart L.B."/>
            <person name="Muchero W."/>
        </authorList>
    </citation>
    <scope>NUCLEOTIDE SEQUENCE [LARGE SCALE GENOMIC DNA]</scope>
    <source>
        <tissue evidence="2">Shoot tip</tissue>
    </source>
</reference>
<feature type="region of interest" description="Disordered" evidence="1">
    <location>
        <begin position="37"/>
        <end position="66"/>
    </location>
</feature>
<dbReference type="AlphaFoldDB" id="A0A9Q0VLT4"/>
<name>A0A9Q0VLT4_SALVM</name>
<dbReference type="EMBL" id="JAPFFL010000001">
    <property type="protein sequence ID" value="KAJ6750798.1"/>
    <property type="molecule type" value="Genomic_DNA"/>
</dbReference>
<keyword evidence="3" id="KW-1185">Reference proteome</keyword>
<evidence type="ECO:0000313" key="2">
    <source>
        <dbReference type="EMBL" id="KAJ6750798.1"/>
    </source>
</evidence>
<proteinExistence type="predicted"/>
<feature type="compositionally biased region" description="Basic and acidic residues" evidence="1">
    <location>
        <begin position="53"/>
        <end position="66"/>
    </location>
</feature>
<evidence type="ECO:0000313" key="3">
    <source>
        <dbReference type="Proteomes" id="UP001151529"/>
    </source>
</evidence>
<accession>A0A9Q0VLT4</accession>
<sequence length="66" mass="7699">MMRTVSFPDLFFKQLSCFKKLQLLLGDGHYYQRKKEEITDMNKNKNRSGGGEGEAKQKQIDDQQSL</sequence>
<protein>
    <submittedName>
        <fullName evidence="2">Uncharacterized protein</fullName>
    </submittedName>
</protein>
<organism evidence="2 3">
    <name type="scientific">Salix viminalis</name>
    <name type="common">Common osier</name>
    <name type="synonym">Basket willow</name>
    <dbReference type="NCBI Taxonomy" id="40686"/>
    <lineage>
        <taxon>Eukaryota</taxon>
        <taxon>Viridiplantae</taxon>
        <taxon>Streptophyta</taxon>
        <taxon>Embryophyta</taxon>
        <taxon>Tracheophyta</taxon>
        <taxon>Spermatophyta</taxon>
        <taxon>Magnoliopsida</taxon>
        <taxon>eudicotyledons</taxon>
        <taxon>Gunneridae</taxon>
        <taxon>Pentapetalae</taxon>
        <taxon>rosids</taxon>
        <taxon>fabids</taxon>
        <taxon>Malpighiales</taxon>
        <taxon>Salicaceae</taxon>
        <taxon>Saliceae</taxon>
        <taxon>Salix</taxon>
    </lineage>
</organism>
<comment type="caution">
    <text evidence="2">The sequence shown here is derived from an EMBL/GenBank/DDBJ whole genome shotgun (WGS) entry which is preliminary data.</text>
</comment>